<evidence type="ECO:0000256" key="4">
    <source>
        <dbReference type="ARBA" id="ARBA00022884"/>
    </source>
</evidence>
<dbReference type="Pfam" id="PF01423">
    <property type="entry name" value="LSM"/>
    <property type="match status" value="1"/>
</dbReference>
<comment type="function">
    <text evidence="6">Component of the cytoplasmic LSM1-LSM7 complex which is involved in mRNA degradation by promoting decapping and leading to accurate 5'-3' mRNA decay. LSM1A and LSM1B are essential for the formation of the cytoplasmic LSM1-LSM7 complex which regulates developmental gene expression by the decapping of specific development-related transcripts. Required for P-body formation during heat stress.</text>
</comment>
<dbReference type="InterPro" id="IPR034104">
    <property type="entry name" value="Lsm1"/>
</dbReference>
<dbReference type="PANTHER" id="PTHR15588">
    <property type="entry name" value="LSM1"/>
    <property type="match status" value="1"/>
</dbReference>
<dbReference type="InterPro" id="IPR047575">
    <property type="entry name" value="Sm"/>
</dbReference>
<dbReference type="Gene3D" id="2.30.30.100">
    <property type="match status" value="1"/>
</dbReference>
<dbReference type="SUPFAM" id="SSF50182">
    <property type="entry name" value="Sm-like ribonucleoproteins"/>
    <property type="match status" value="1"/>
</dbReference>
<keyword evidence="3 7" id="KW-0507">mRNA processing</keyword>
<dbReference type="EMBL" id="RXGB01005552">
    <property type="protein sequence ID" value="TMW87707.1"/>
    <property type="molecule type" value="Genomic_DNA"/>
</dbReference>
<organism evidence="9">
    <name type="scientific">Solanum chilense</name>
    <name type="common">Tomato</name>
    <name type="synonym">Lycopersicon chilense</name>
    <dbReference type="NCBI Taxonomy" id="4083"/>
    <lineage>
        <taxon>Eukaryota</taxon>
        <taxon>Viridiplantae</taxon>
        <taxon>Streptophyta</taxon>
        <taxon>Embryophyta</taxon>
        <taxon>Tracheophyta</taxon>
        <taxon>Spermatophyta</taxon>
        <taxon>Magnoliopsida</taxon>
        <taxon>eudicotyledons</taxon>
        <taxon>Gunneridae</taxon>
        <taxon>Pentapetalae</taxon>
        <taxon>asterids</taxon>
        <taxon>lamiids</taxon>
        <taxon>Solanales</taxon>
        <taxon>Solanaceae</taxon>
        <taxon>Solanoideae</taxon>
        <taxon>Solaneae</taxon>
        <taxon>Solanum</taxon>
        <taxon>Solanum subgen. Lycopersicon</taxon>
    </lineage>
</organism>
<dbReference type="SMART" id="SM00651">
    <property type="entry name" value="Sm"/>
    <property type="match status" value="1"/>
</dbReference>
<evidence type="ECO:0000256" key="5">
    <source>
        <dbReference type="ARBA" id="ARBA00023274"/>
    </source>
</evidence>
<name>A0A6N2AYS6_SOLCI</name>
<dbReference type="GO" id="GO:0003729">
    <property type="term" value="F:mRNA binding"/>
    <property type="evidence" value="ECO:0007669"/>
    <property type="project" value="TreeGrafter"/>
</dbReference>
<evidence type="ECO:0000256" key="1">
    <source>
        <dbReference type="ARBA" id="ARBA00006850"/>
    </source>
</evidence>
<dbReference type="PANTHER" id="PTHR15588:SF8">
    <property type="entry name" value="U6 SNRNA-ASSOCIATED SM-LIKE PROTEIN LSM1"/>
    <property type="match status" value="1"/>
</dbReference>
<keyword evidence="2 7" id="KW-0963">Cytoplasm</keyword>
<sequence length="129" mass="14783">MSNWSDSNDYLFSSSLASYLDGKIIILLRDGRELLGTLRSFDQYANIVLEGTKERVIVGNLYCDISLGLYIVRGENVMLIGQRESNEEELPPHMTCVSEIEIKRVQKADKNAEELKGSTRRRMEFIDFD</sequence>
<dbReference type="InterPro" id="IPR044642">
    <property type="entry name" value="PTHR15588"/>
</dbReference>
<dbReference type="PROSITE" id="PS52002">
    <property type="entry name" value="SM"/>
    <property type="match status" value="1"/>
</dbReference>
<dbReference type="GO" id="GO:0042538">
    <property type="term" value="P:hyperosmotic salinity response"/>
    <property type="evidence" value="ECO:0007669"/>
    <property type="project" value="UniProtKB-ARBA"/>
</dbReference>
<comment type="caution">
    <text evidence="9">The sequence shown here is derived from an EMBL/GenBank/DDBJ whole genome shotgun (WGS) entry which is preliminary data.</text>
</comment>
<feature type="domain" description="Sm" evidence="8">
    <location>
        <begin position="11"/>
        <end position="86"/>
    </location>
</feature>
<dbReference type="FunFam" id="2.30.30.100:FF:000029">
    <property type="entry name" value="U6 snRNA-associated Sm-like protein LSm1"/>
    <property type="match status" value="1"/>
</dbReference>
<keyword evidence="5 7" id="KW-0687">Ribonucleoprotein</keyword>
<dbReference type="InterPro" id="IPR010920">
    <property type="entry name" value="LSM_dom_sf"/>
</dbReference>
<proteinExistence type="inferred from homology"/>
<accession>A0A6N2AYS6</accession>
<dbReference type="AlphaFoldDB" id="A0A6N2AYS6"/>
<dbReference type="GO" id="GO:0000932">
    <property type="term" value="C:P-body"/>
    <property type="evidence" value="ECO:0007669"/>
    <property type="project" value="UniProtKB-SubCell"/>
</dbReference>
<comment type="similarity">
    <text evidence="1 7">Belongs to the snRNP Sm proteins family.</text>
</comment>
<dbReference type="GO" id="GO:0000290">
    <property type="term" value="P:deadenylation-dependent decapping of nuclear-transcribed mRNA"/>
    <property type="evidence" value="ECO:0007669"/>
    <property type="project" value="TreeGrafter"/>
</dbReference>
<evidence type="ECO:0000313" key="9">
    <source>
        <dbReference type="EMBL" id="TMW87707.1"/>
    </source>
</evidence>
<dbReference type="GO" id="GO:0006397">
    <property type="term" value="P:mRNA processing"/>
    <property type="evidence" value="ECO:0007669"/>
    <property type="project" value="UniProtKB-UniRule"/>
</dbReference>
<reference evidence="9" key="1">
    <citation type="submission" date="2019-05" db="EMBL/GenBank/DDBJ databases">
        <title>The de novo reference genome and transcriptome assemblies of the wild tomato species Solanum chilense.</title>
        <authorList>
            <person name="Stam R."/>
            <person name="Nosenko T."/>
            <person name="Hoerger A.C."/>
            <person name="Stephan W."/>
            <person name="Seidel M.A."/>
            <person name="Kuhn J.M.M."/>
            <person name="Haberer G."/>
            <person name="Tellier A."/>
        </authorList>
    </citation>
    <scope>NUCLEOTIDE SEQUENCE</scope>
    <source>
        <tissue evidence="9">Mature leaves</tissue>
    </source>
</reference>
<dbReference type="GO" id="GO:0009631">
    <property type="term" value="P:cold acclimation"/>
    <property type="evidence" value="ECO:0007669"/>
    <property type="project" value="UniProtKB-ARBA"/>
</dbReference>
<evidence type="ECO:0000256" key="7">
    <source>
        <dbReference type="RuleBase" id="RU365047"/>
    </source>
</evidence>
<evidence type="ECO:0000256" key="2">
    <source>
        <dbReference type="ARBA" id="ARBA00022490"/>
    </source>
</evidence>
<dbReference type="GO" id="GO:1990904">
    <property type="term" value="C:ribonucleoprotein complex"/>
    <property type="evidence" value="ECO:0007669"/>
    <property type="project" value="UniProtKB-KW"/>
</dbReference>
<comment type="subunit">
    <text evidence="7">Component of the heptameric LSM1-LSM7 complex that forms a seven-membered ring structure with a donut shape.</text>
</comment>
<keyword evidence="4 7" id="KW-0694">RNA-binding</keyword>
<dbReference type="GO" id="GO:1990726">
    <property type="term" value="C:Lsm1-7-Pat1 complex"/>
    <property type="evidence" value="ECO:0007669"/>
    <property type="project" value="TreeGrafter"/>
</dbReference>
<protein>
    <recommendedName>
        <fullName evidence="7">U6 snRNA-associated Sm-like protein LSm1</fullName>
    </recommendedName>
</protein>
<gene>
    <name evidence="7" type="primary">LSM1</name>
    <name evidence="9" type="ORF">EJD97_019595</name>
</gene>
<dbReference type="CDD" id="cd01728">
    <property type="entry name" value="LSm1"/>
    <property type="match status" value="1"/>
</dbReference>
<evidence type="ECO:0000256" key="6">
    <source>
        <dbReference type="ARBA" id="ARBA00058260"/>
    </source>
</evidence>
<dbReference type="InterPro" id="IPR001163">
    <property type="entry name" value="Sm_dom_euk/arc"/>
</dbReference>
<comment type="subcellular location">
    <subcellularLocation>
        <location evidence="7">Cytoplasm</location>
    </subcellularLocation>
    <subcellularLocation>
        <location evidence="7">Cytoplasm</location>
        <location evidence="7">P-body</location>
    </subcellularLocation>
</comment>
<evidence type="ECO:0000259" key="8">
    <source>
        <dbReference type="PROSITE" id="PS52002"/>
    </source>
</evidence>
<evidence type="ECO:0000256" key="3">
    <source>
        <dbReference type="ARBA" id="ARBA00022664"/>
    </source>
</evidence>